<dbReference type="EMBL" id="RHIB01000001">
    <property type="protein sequence ID" value="RNA68712.1"/>
    <property type="molecule type" value="Genomic_DNA"/>
</dbReference>
<evidence type="ECO:0000313" key="13">
    <source>
        <dbReference type="EMBL" id="RNA68712.1"/>
    </source>
</evidence>
<keyword evidence="14" id="KW-1185">Reference proteome</keyword>
<dbReference type="OrthoDB" id="9809412at2"/>
<dbReference type="GO" id="GO:0005737">
    <property type="term" value="C:cytoplasm"/>
    <property type="evidence" value="ECO:0007669"/>
    <property type="project" value="UniProtKB-SubCell"/>
</dbReference>
<dbReference type="FunFam" id="3.90.1150.10:FF:000006">
    <property type="entry name" value="Phosphoserine aminotransferase"/>
    <property type="match status" value="1"/>
</dbReference>
<evidence type="ECO:0000256" key="5">
    <source>
        <dbReference type="ARBA" id="ARBA00022605"/>
    </source>
</evidence>
<dbReference type="HAMAP" id="MF_00160">
    <property type="entry name" value="SerC_aminotrans_5"/>
    <property type="match status" value="1"/>
</dbReference>
<feature type="domain" description="Aminotransferase class V" evidence="12">
    <location>
        <begin position="1"/>
        <end position="340"/>
    </location>
</feature>
<evidence type="ECO:0000256" key="8">
    <source>
        <dbReference type="ARBA" id="ARBA00023299"/>
    </source>
</evidence>
<comment type="cofactor">
    <cofactor evidence="11">
        <name>pyridoxal 5'-phosphate</name>
        <dbReference type="ChEBI" id="CHEBI:597326"/>
    </cofactor>
    <text evidence="11">Binds 1 pyridoxal phosphate per subunit.</text>
</comment>
<evidence type="ECO:0000256" key="10">
    <source>
        <dbReference type="ARBA" id="ARBA00049007"/>
    </source>
</evidence>
<feature type="binding site" evidence="11">
    <location>
        <position position="190"/>
    </location>
    <ligand>
        <name>pyridoxal 5'-phosphate</name>
        <dbReference type="ChEBI" id="CHEBI:597326"/>
    </ligand>
</feature>
<dbReference type="GO" id="GO:0004648">
    <property type="term" value="F:O-phospho-L-serine:2-oxoglutarate aminotransferase activity"/>
    <property type="evidence" value="ECO:0007669"/>
    <property type="project" value="UniProtKB-UniRule"/>
</dbReference>
<feature type="binding site" evidence="11">
    <location>
        <position position="146"/>
    </location>
    <ligand>
        <name>pyridoxal 5'-phosphate</name>
        <dbReference type="ChEBI" id="CHEBI:597326"/>
    </ligand>
</feature>
<keyword evidence="4 11" id="KW-0032">Aminotransferase</keyword>
<dbReference type="GO" id="GO:0030170">
    <property type="term" value="F:pyridoxal phosphate binding"/>
    <property type="evidence" value="ECO:0007669"/>
    <property type="project" value="UniProtKB-UniRule"/>
</dbReference>
<comment type="pathway">
    <text evidence="2 11">Amino-acid biosynthesis; L-serine biosynthesis; L-serine from 3-phospho-D-glycerate: step 2/3.</text>
</comment>
<dbReference type="PANTHER" id="PTHR43247">
    <property type="entry name" value="PHOSPHOSERINE AMINOTRANSFERASE"/>
    <property type="match status" value="1"/>
</dbReference>
<evidence type="ECO:0000259" key="12">
    <source>
        <dbReference type="Pfam" id="PF00266"/>
    </source>
</evidence>
<feature type="binding site" evidence="11">
    <location>
        <position position="167"/>
    </location>
    <ligand>
        <name>pyridoxal 5'-phosphate</name>
        <dbReference type="ChEBI" id="CHEBI:597326"/>
    </ligand>
</feature>
<comment type="similarity">
    <text evidence="3 11">Belongs to the class-V pyridoxal-phosphate-dependent aminotransferase family. SerC subfamily.</text>
</comment>
<evidence type="ECO:0000256" key="6">
    <source>
        <dbReference type="ARBA" id="ARBA00022679"/>
    </source>
</evidence>
<evidence type="ECO:0000256" key="1">
    <source>
        <dbReference type="ARBA" id="ARBA00003483"/>
    </source>
</evidence>
<gene>
    <name evidence="11 13" type="primary">serC</name>
    <name evidence="13" type="ORF">EBO34_01720</name>
</gene>
<dbReference type="PANTHER" id="PTHR43247:SF1">
    <property type="entry name" value="PHOSPHOSERINE AMINOTRANSFERASE"/>
    <property type="match status" value="1"/>
</dbReference>
<evidence type="ECO:0000256" key="4">
    <source>
        <dbReference type="ARBA" id="ARBA00022576"/>
    </source>
</evidence>
<evidence type="ECO:0000256" key="3">
    <source>
        <dbReference type="ARBA" id="ARBA00006904"/>
    </source>
</evidence>
<dbReference type="InterPro" id="IPR020578">
    <property type="entry name" value="Aminotrans_V_PyrdxlP_BS"/>
</dbReference>
<evidence type="ECO:0000256" key="9">
    <source>
        <dbReference type="ARBA" id="ARBA00047630"/>
    </source>
</evidence>
<dbReference type="Gene3D" id="3.90.1150.10">
    <property type="entry name" value="Aspartate Aminotransferase, domain 1"/>
    <property type="match status" value="1"/>
</dbReference>
<dbReference type="PIRSF" id="PIRSF000525">
    <property type="entry name" value="SerC"/>
    <property type="match status" value="1"/>
</dbReference>
<evidence type="ECO:0000256" key="7">
    <source>
        <dbReference type="ARBA" id="ARBA00022898"/>
    </source>
</evidence>
<keyword evidence="8 11" id="KW-0718">Serine biosynthesis</keyword>
<feature type="modified residue" description="N6-(pyridoxal phosphate)lysine" evidence="11">
    <location>
        <position position="191"/>
    </location>
</feature>
<sequence length="357" mass="40290">MYNFNPGPAALPAEVKRRAKEEGFSPDLAVMEMSHRSKEYEDIHFGTKEKIKKLLSVPDSYDILFLQGGASLQFAMLPMNFLTPGKKAGYVLTGAWSEKALEEASRCGDTYVYASSADNQYRSIPQIHTWEPEDNTAYLHLTSNNTIYGTQWYSLPEHHHDFPVCVDASSDIFSRPVNWSKVDLMYAGAQKNAGPSGVTVVIVKKAWLEEAETGIPKILQYSTHQKKDSLYHTPPTFSIFTMGLMMDWLEKQGGVEKIYETNAQKASSLYKMMDESDHFYQPHADTLSRSTMNITFRLPSVELEQEFLSHAQKEGFIGLKGHRSIGGCRISLYNAVTLQSANALHDFMISFRQNHSC</sequence>
<reference evidence="13 14" key="1">
    <citation type="submission" date="2018-10" db="EMBL/GenBank/DDBJ databases">
        <title>Bacillus Keqinensis sp. nov., a moderately halophilic bacterium isolated from a saline-alkaline lake.</title>
        <authorList>
            <person name="Wang H."/>
        </authorList>
    </citation>
    <scope>NUCLEOTIDE SEQUENCE [LARGE SCALE GENOMIC DNA]</scope>
    <source>
        <strain evidence="13 14">KQ-3</strain>
    </source>
</reference>
<dbReference type="EC" id="2.6.1.52" evidence="11"/>
<feature type="binding site" evidence="11">
    <location>
        <position position="36"/>
    </location>
    <ligand>
        <name>L-glutamate</name>
        <dbReference type="ChEBI" id="CHEBI:29985"/>
    </ligand>
</feature>
<accession>A0A3M7TUM7</accession>
<dbReference type="Proteomes" id="UP000278746">
    <property type="component" value="Unassembled WGS sequence"/>
</dbReference>
<comment type="caution">
    <text evidence="13">The sequence shown here is derived from an EMBL/GenBank/DDBJ whole genome shotgun (WGS) entry which is preliminary data.</text>
</comment>
<dbReference type="InterPro" id="IPR015422">
    <property type="entry name" value="PyrdxlP-dep_Trfase_small"/>
</dbReference>
<dbReference type="Gene3D" id="3.40.640.10">
    <property type="entry name" value="Type I PLP-dependent aspartate aminotransferase-like (Major domain)"/>
    <property type="match status" value="1"/>
</dbReference>
<dbReference type="InterPro" id="IPR000192">
    <property type="entry name" value="Aminotrans_V_dom"/>
</dbReference>
<comment type="function">
    <text evidence="1 11">Catalyzes the reversible conversion of 3-phosphohydroxypyruvate to phosphoserine and of 3-hydroxy-2-oxo-4-phosphonooxybutanoate to phosphohydroxythreonine.</text>
</comment>
<dbReference type="NCBIfam" id="NF003764">
    <property type="entry name" value="PRK05355.1"/>
    <property type="match status" value="1"/>
</dbReference>
<dbReference type="RefSeq" id="WP_122896237.1">
    <property type="nucleotide sequence ID" value="NZ_RHIB01000001.1"/>
</dbReference>
<feature type="binding site" evidence="11">
    <location>
        <position position="96"/>
    </location>
    <ligand>
        <name>pyridoxal 5'-phosphate</name>
        <dbReference type="ChEBI" id="CHEBI:597326"/>
    </ligand>
</feature>
<organism evidence="13 14">
    <name type="scientific">Alteribacter keqinensis</name>
    <dbReference type="NCBI Taxonomy" id="2483800"/>
    <lineage>
        <taxon>Bacteria</taxon>
        <taxon>Bacillati</taxon>
        <taxon>Bacillota</taxon>
        <taxon>Bacilli</taxon>
        <taxon>Bacillales</taxon>
        <taxon>Bacillaceae</taxon>
        <taxon>Alteribacter</taxon>
    </lineage>
</organism>
<comment type="subunit">
    <text evidence="11">Homodimer.</text>
</comment>
<comment type="catalytic activity">
    <reaction evidence="9 11">
        <text>4-(phosphooxy)-L-threonine + 2-oxoglutarate = (R)-3-hydroxy-2-oxo-4-phosphooxybutanoate + L-glutamate</text>
        <dbReference type="Rhea" id="RHEA:16573"/>
        <dbReference type="ChEBI" id="CHEBI:16810"/>
        <dbReference type="ChEBI" id="CHEBI:29985"/>
        <dbReference type="ChEBI" id="CHEBI:58452"/>
        <dbReference type="ChEBI" id="CHEBI:58538"/>
        <dbReference type="EC" id="2.6.1.52"/>
    </reaction>
</comment>
<proteinExistence type="inferred from homology"/>
<comment type="subcellular location">
    <subcellularLocation>
        <location evidence="11">Cytoplasm</location>
    </subcellularLocation>
</comment>
<dbReference type="UniPathway" id="UPA00135">
    <property type="reaction ID" value="UER00197"/>
</dbReference>
<keyword evidence="5 11" id="KW-0028">Amino-acid biosynthesis</keyword>
<evidence type="ECO:0000256" key="11">
    <source>
        <dbReference type="HAMAP-Rule" id="MF_00160"/>
    </source>
</evidence>
<keyword evidence="7 11" id="KW-0663">Pyridoxal phosphate</keyword>
<dbReference type="InterPro" id="IPR022278">
    <property type="entry name" value="Pser_aminoTfrase"/>
</dbReference>
<dbReference type="InterPro" id="IPR015421">
    <property type="entry name" value="PyrdxlP-dep_Trfase_major"/>
</dbReference>
<dbReference type="FunFam" id="3.40.640.10:FF:000010">
    <property type="entry name" value="Phosphoserine aminotransferase"/>
    <property type="match status" value="1"/>
</dbReference>
<dbReference type="AlphaFoldDB" id="A0A3M7TUM7"/>
<evidence type="ECO:0000313" key="14">
    <source>
        <dbReference type="Proteomes" id="UP000278746"/>
    </source>
</evidence>
<keyword evidence="6 11" id="KW-0808">Transferase</keyword>
<dbReference type="SUPFAM" id="SSF53383">
    <property type="entry name" value="PLP-dependent transferases"/>
    <property type="match status" value="1"/>
</dbReference>
<dbReference type="Pfam" id="PF00266">
    <property type="entry name" value="Aminotran_5"/>
    <property type="match status" value="1"/>
</dbReference>
<protein>
    <recommendedName>
        <fullName evidence="11">Phosphoserine aminotransferase</fullName>
        <ecNumber evidence="11">2.6.1.52</ecNumber>
    </recommendedName>
    <alternativeName>
        <fullName evidence="11">Phosphohydroxythreonine aminotransferase</fullName>
        <shortName evidence="11">PSAT</shortName>
    </alternativeName>
</protein>
<keyword evidence="11" id="KW-0963">Cytoplasm</keyword>
<evidence type="ECO:0000256" key="2">
    <source>
        <dbReference type="ARBA" id="ARBA00005099"/>
    </source>
</evidence>
<feature type="binding site" evidence="11">
    <location>
        <begin position="70"/>
        <end position="71"/>
    </location>
    <ligand>
        <name>pyridoxal 5'-phosphate</name>
        <dbReference type="ChEBI" id="CHEBI:597326"/>
    </ligand>
</feature>
<comment type="catalytic activity">
    <reaction evidence="10 11">
        <text>O-phospho-L-serine + 2-oxoglutarate = 3-phosphooxypyruvate + L-glutamate</text>
        <dbReference type="Rhea" id="RHEA:14329"/>
        <dbReference type="ChEBI" id="CHEBI:16810"/>
        <dbReference type="ChEBI" id="CHEBI:18110"/>
        <dbReference type="ChEBI" id="CHEBI:29985"/>
        <dbReference type="ChEBI" id="CHEBI:57524"/>
        <dbReference type="EC" id="2.6.1.52"/>
    </reaction>
</comment>
<dbReference type="InterPro" id="IPR015424">
    <property type="entry name" value="PyrdxlP-dep_Trfase"/>
</dbReference>
<name>A0A3M7TUM7_9BACI</name>
<comment type="caution">
    <text evidence="11">Lacks conserved residue(s) required for the propagation of feature annotation.</text>
</comment>
<dbReference type="PROSITE" id="PS00595">
    <property type="entry name" value="AA_TRANSFER_CLASS_5"/>
    <property type="match status" value="1"/>
</dbReference>
<dbReference type="GO" id="GO:0006564">
    <property type="term" value="P:L-serine biosynthetic process"/>
    <property type="evidence" value="ECO:0007669"/>
    <property type="project" value="UniProtKB-UniRule"/>
</dbReference>